<proteinExistence type="predicted"/>
<protein>
    <submittedName>
        <fullName evidence="1">Uncharacterized protein</fullName>
    </submittedName>
</protein>
<name>A0A383F7V7_9ZZZZ</name>
<evidence type="ECO:0000313" key="1">
    <source>
        <dbReference type="EMBL" id="SVE64994.1"/>
    </source>
</evidence>
<gene>
    <name evidence="1" type="ORF">METZ01_LOCUS517848</name>
</gene>
<dbReference type="EMBL" id="UINC01232150">
    <property type="protein sequence ID" value="SVE64994.1"/>
    <property type="molecule type" value="Genomic_DNA"/>
</dbReference>
<reference evidence="1" key="1">
    <citation type="submission" date="2018-05" db="EMBL/GenBank/DDBJ databases">
        <authorList>
            <person name="Lanie J.A."/>
            <person name="Ng W.-L."/>
            <person name="Kazmierczak K.M."/>
            <person name="Andrzejewski T.M."/>
            <person name="Davidsen T.M."/>
            <person name="Wayne K.J."/>
            <person name="Tettelin H."/>
            <person name="Glass J.I."/>
            <person name="Rusch D."/>
            <person name="Podicherti R."/>
            <person name="Tsui H.-C.T."/>
            <person name="Winkler M.E."/>
        </authorList>
    </citation>
    <scope>NUCLEOTIDE SEQUENCE</scope>
</reference>
<sequence length="87" mass="10001">MTPDENFIVAIITQAIEDTTYTGSAKDKIKFKMDAINWIVTPNPEFVNYCKMVALDPKPIRQKIIDNVDMSYTQKQKFKIKDEGISL</sequence>
<organism evidence="1">
    <name type="scientific">marine metagenome</name>
    <dbReference type="NCBI Taxonomy" id="408172"/>
    <lineage>
        <taxon>unclassified sequences</taxon>
        <taxon>metagenomes</taxon>
        <taxon>ecological metagenomes</taxon>
    </lineage>
</organism>
<accession>A0A383F7V7</accession>
<dbReference type="AlphaFoldDB" id="A0A383F7V7"/>